<accession>A0A0E2E6D4</accession>
<name>A0A0E2E6D4_TREDN</name>
<dbReference type="PROSITE" id="PS50885">
    <property type="entry name" value="HAMP"/>
    <property type="match status" value="1"/>
</dbReference>
<dbReference type="InterPro" id="IPR001932">
    <property type="entry name" value="PPM-type_phosphatase-like_dom"/>
</dbReference>
<gene>
    <name evidence="4" type="ORF">HMPREF9726_00822</name>
</gene>
<evidence type="ECO:0000256" key="2">
    <source>
        <dbReference type="SAM" id="Phobius"/>
    </source>
</evidence>
<dbReference type="EMBL" id="AGDV01000006">
    <property type="protein sequence ID" value="EMB35056.1"/>
    <property type="molecule type" value="Genomic_DNA"/>
</dbReference>
<dbReference type="InterPro" id="IPR003660">
    <property type="entry name" value="HAMP_dom"/>
</dbReference>
<dbReference type="Proteomes" id="UP000011705">
    <property type="component" value="Chromosome"/>
</dbReference>
<keyword evidence="1" id="KW-0378">Hydrolase</keyword>
<feature type="transmembrane region" description="Helical" evidence="2">
    <location>
        <begin position="823"/>
        <end position="844"/>
    </location>
</feature>
<evidence type="ECO:0000313" key="4">
    <source>
        <dbReference type="EMBL" id="EMB35056.1"/>
    </source>
</evidence>
<feature type="domain" description="HAMP" evidence="3">
    <location>
        <begin position="1104"/>
        <end position="1161"/>
    </location>
</feature>
<dbReference type="Gene3D" id="3.60.40.10">
    <property type="entry name" value="PPM-type phosphatase domain"/>
    <property type="match status" value="1"/>
</dbReference>
<dbReference type="PANTHER" id="PTHR43156:SF2">
    <property type="entry name" value="STAGE II SPORULATION PROTEIN E"/>
    <property type="match status" value="1"/>
</dbReference>
<evidence type="ECO:0000259" key="3">
    <source>
        <dbReference type="PROSITE" id="PS50885"/>
    </source>
</evidence>
<feature type="transmembrane region" description="Helical" evidence="2">
    <location>
        <begin position="757"/>
        <end position="780"/>
    </location>
</feature>
<sequence length="1533" mass="171474">MINEKKHMKKILTIFLMFLFFISFLSAKEFYWENPSVISGRNGYFLKSASNANISASVWEEVVKSSDTEGLIYISTGVYVNNKWTINERIIPPIPYTADIPSIVSIAVGNDDSILIALVKNRNTITILKSTDYGKTYTVKNIVTEIYDLLSPQLSVASNGKYLMFVSHGADEKFSIFYSSSEDGLNWPAFSEFNFAKKMDRIFLPAHTASSKNDVLVFQALDKSGDRRTYQLFSSFSSDGCSSWSEPVRITDNFDFNNQRPNLLYINSEKSIFIVWEQSSYRSEKNSPAYAVLDSKGKLASSIEILPSGNGTIFSPRIIAYNNKPLITWSETYDGKSSILIARKEDSIWKTDSVASITGSLLFVNPFFVDGNLHIVWQEGVRAAKVMHIEPDHEVAKAQLQPLNFDSKTLEGRQKITMKIKFPNDSSGIAGYSYEWSKDVPPESVEPVIKKLKDETVLVYEPEEDGLWYLGVRVCDYAGNWSEMTTISYERDIVPPAAPIFDLLALDKKGFVKSNTFDIKWNPPDLDINGKPETAINGYIWNLSYLGTVDKFLSYLKTAGSAFIDDDVVQKVLSDNLDVELNTSKISSVSNKREFKNYENGLYALTVSAVDAFGNIGAPAVKYFALNKYIPYTYVADINAVQALDGSISLSLVGKGFAVGGEVTSIYVDADGLPPYDLTIEKKDFSVLSDKLISNIKINYLDPGKYYVGLMHSGRGVYFAQKTISFDDIGNIKLGDYGKVYKYNWLLSAMDSDFSDYFLIICFTIFILLIMTLSITGVIYSVKEAIKIKYEVTVLLRGGAMSFGKEKKLSALKVRGGGLRLKFMMFTMTLIISVILTLALPLGFRFSETQERLLAEGLASNTQVLLESLSSGAKAYLPSKNVLELGFLPSQVSALKEASFATITGVHIDNKKVGYNFVWASNDEDILSKIDTPDFVVGKSELLLPQLENVYKKLDEIDKEARDSVGEIADEIQSLTDMTMLIALNTDLKSVERRNEIQSAINQMETKLSSELNGLSIKGSGSYPEFNSKKLSRDITSYLFYKPILYRQTGGQSNFVQGMVYIQVSTQSLIEQIDEATTALLKVILLISLGALSAGLVGAYILSSIITAPIKKLVRHVVMIAATEDKELLAGKDVKLRTKDEIGVLGTTINEMTNGLVEAAAASKDLTMGKEIQKMFLPLDLDEAGRKLTSGKTVDDNVEFFGYYEGARGVSGDYFDYIKLDDRYYAIIKCDVAGKGVPAALIMVEVATLFLDYFRDWSYKKQGLKIDQVVSRINDLLESRGFKGRFAAFTLCIMDSISGNVHFCNAGDNVINIYDAALKKMKEVILTEVSAAGVFPTFMIDMKGGFKVETVKLNSGDVLFLYTDGIEEAKRLFRNSKLEPILCEEPGLEKDAEHETHSVGQDGEELGKPRVCKIIESIFARSSFSLKKWHNPIENEQFDFDFTNLEGTIEDAVIGLVSVEKIFRMYQDPKATERDMVQVDKKIDLFLNKHFRQYQTYCGNRVPNTSYNEYLYYTNVREDQQYDDLTILGIKKK</sequence>
<dbReference type="Gene3D" id="2.120.10.10">
    <property type="match status" value="1"/>
</dbReference>
<dbReference type="CDD" id="cd06225">
    <property type="entry name" value="HAMP"/>
    <property type="match status" value="1"/>
</dbReference>
<keyword evidence="2" id="KW-0812">Transmembrane</keyword>
<dbReference type="SMART" id="SM00304">
    <property type="entry name" value="HAMP"/>
    <property type="match status" value="1"/>
</dbReference>
<reference evidence="4" key="1">
    <citation type="submission" date="2012-01" db="EMBL/GenBank/DDBJ databases">
        <title>The Genome Sequence of Treponema denticola H-22.</title>
        <authorList>
            <consortium name="The Broad Institute Genome Sequencing Platform"/>
            <person name="Earl A."/>
            <person name="Ward D."/>
            <person name="Feldgarden M."/>
            <person name="Gevers D."/>
            <person name="Blanton J.M."/>
            <person name="Fenno C.J."/>
            <person name="Baranova O.V."/>
            <person name="Mathney J."/>
            <person name="Dewhirst F.E."/>
            <person name="Izard J."/>
            <person name="Young S.K."/>
            <person name="Zeng Q."/>
            <person name="Gargeya S."/>
            <person name="Fitzgerald M."/>
            <person name="Haas B."/>
            <person name="Abouelleil A."/>
            <person name="Alvarado L."/>
            <person name="Arachchi H.M."/>
            <person name="Berlin A."/>
            <person name="Chapman S.B."/>
            <person name="Gearin G."/>
            <person name="Goldberg J."/>
            <person name="Griggs A."/>
            <person name="Gujja S."/>
            <person name="Hansen M."/>
            <person name="Heiman D."/>
            <person name="Howarth C."/>
            <person name="Larimer J."/>
            <person name="Lui A."/>
            <person name="MacDonald P.J.P."/>
            <person name="McCowen C."/>
            <person name="Montmayeur A."/>
            <person name="Murphy C."/>
            <person name="Neiman D."/>
            <person name="Pearson M."/>
            <person name="Priest M."/>
            <person name="Roberts A."/>
            <person name="Saif S."/>
            <person name="Shea T."/>
            <person name="Sisk P."/>
            <person name="Stolte C."/>
            <person name="Sykes S."/>
            <person name="Wortman J."/>
            <person name="Nusbaum C."/>
            <person name="Birren B."/>
        </authorList>
    </citation>
    <scope>NUCLEOTIDE SEQUENCE [LARGE SCALE GENOMIC DNA]</scope>
    <source>
        <strain evidence="4">H-22</strain>
    </source>
</reference>
<organism evidence="4">
    <name type="scientific">Treponema denticola H-22</name>
    <dbReference type="NCBI Taxonomy" id="999432"/>
    <lineage>
        <taxon>Bacteria</taxon>
        <taxon>Pseudomonadati</taxon>
        <taxon>Spirochaetota</taxon>
        <taxon>Spirochaetia</taxon>
        <taxon>Spirochaetales</taxon>
        <taxon>Treponemataceae</taxon>
        <taxon>Treponema</taxon>
    </lineage>
</organism>
<dbReference type="Gene3D" id="6.10.340.10">
    <property type="match status" value="1"/>
</dbReference>
<dbReference type="SUPFAM" id="SSF50939">
    <property type="entry name" value="Sialidases"/>
    <property type="match status" value="1"/>
</dbReference>
<evidence type="ECO:0000256" key="1">
    <source>
        <dbReference type="ARBA" id="ARBA00022801"/>
    </source>
</evidence>
<keyword evidence="2" id="KW-1133">Transmembrane helix</keyword>
<comment type="caution">
    <text evidence="4">The sequence shown here is derived from an EMBL/GenBank/DDBJ whole genome shotgun (WGS) entry which is preliminary data.</text>
</comment>
<dbReference type="GO" id="GO:0016791">
    <property type="term" value="F:phosphatase activity"/>
    <property type="evidence" value="ECO:0007669"/>
    <property type="project" value="TreeGrafter"/>
</dbReference>
<dbReference type="GO" id="GO:0016020">
    <property type="term" value="C:membrane"/>
    <property type="evidence" value="ECO:0007669"/>
    <property type="project" value="InterPro"/>
</dbReference>
<proteinExistence type="predicted"/>
<dbReference type="GO" id="GO:0007165">
    <property type="term" value="P:signal transduction"/>
    <property type="evidence" value="ECO:0007669"/>
    <property type="project" value="InterPro"/>
</dbReference>
<dbReference type="SUPFAM" id="SSF81606">
    <property type="entry name" value="PP2C-like"/>
    <property type="match status" value="1"/>
</dbReference>
<dbReference type="PATRIC" id="fig|999432.5.peg.854"/>
<dbReference type="InterPro" id="IPR036278">
    <property type="entry name" value="Sialidase_sf"/>
</dbReference>
<dbReference type="Pfam" id="PF00672">
    <property type="entry name" value="HAMP"/>
    <property type="match status" value="1"/>
</dbReference>
<dbReference type="SMART" id="SM00331">
    <property type="entry name" value="PP2C_SIG"/>
    <property type="match status" value="1"/>
</dbReference>
<keyword evidence="2" id="KW-0472">Membrane</keyword>
<dbReference type="PANTHER" id="PTHR43156">
    <property type="entry name" value="STAGE II SPORULATION PROTEIN E-RELATED"/>
    <property type="match status" value="1"/>
</dbReference>
<dbReference type="InterPro" id="IPR052016">
    <property type="entry name" value="Bact_Sigma-Reg"/>
</dbReference>
<dbReference type="HOGENOM" id="CLU_243603_0_0_12"/>
<dbReference type="RefSeq" id="WP_002683689.1">
    <property type="nucleotide sequence ID" value="NZ_CM001795.1"/>
</dbReference>
<dbReference type="Pfam" id="PF07228">
    <property type="entry name" value="SpoIIE"/>
    <property type="match status" value="1"/>
</dbReference>
<dbReference type="InterPro" id="IPR036457">
    <property type="entry name" value="PPM-type-like_dom_sf"/>
</dbReference>
<protein>
    <recommendedName>
        <fullName evidence="3">HAMP domain-containing protein</fullName>
    </recommendedName>
</protein>